<proteinExistence type="predicted"/>
<dbReference type="OrthoDB" id="5877439at2759"/>
<dbReference type="EMBL" id="KZ270053">
    <property type="protein sequence ID" value="OZC06891.1"/>
    <property type="molecule type" value="Genomic_DNA"/>
</dbReference>
<protein>
    <submittedName>
        <fullName evidence="2">Uncharacterized protein</fullName>
    </submittedName>
</protein>
<keyword evidence="3" id="KW-1185">Reference proteome</keyword>
<organism evidence="2 3">
    <name type="scientific">Onchocerca flexuosa</name>
    <dbReference type="NCBI Taxonomy" id="387005"/>
    <lineage>
        <taxon>Eukaryota</taxon>
        <taxon>Metazoa</taxon>
        <taxon>Ecdysozoa</taxon>
        <taxon>Nematoda</taxon>
        <taxon>Chromadorea</taxon>
        <taxon>Rhabditida</taxon>
        <taxon>Spirurina</taxon>
        <taxon>Spiruromorpha</taxon>
        <taxon>Filarioidea</taxon>
        <taxon>Onchocercidae</taxon>
        <taxon>Onchocerca</taxon>
    </lineage>
</organism>
<dbReference type="Proteomes" id="UP000242913">
    <property type="component" value="Unassembled WGS sequence"/>
</dbReference>
<feature type="compositionally biased region" description="Basic and acidic residues" evidence="1">
    <location>
        <begin position="152"/>
        <end position="191"/>
    </location>
</feature>
<accession>A0A238BNA8</accession>
<sequence>MKPKEKIVEDEKKAEVKMKKPKEESVEEVKPKEKIVEDKKKKSEVKMEKPKEKIAEEMKPKEKTVEDQKKKAEAKMGKPKEEIAEEMKLKEKTVEDQKKKAEAKMEKPKEEIVEEMKPKEKIVENKKKAEVMEKPKEKIGEEVKTKEKIVEDKEKKAEVKMEKPKEKIVEAMKPKEKTVEEKRKAEAKMEEPKEEMENEKIVDDKKKAEAKMEQPKKEMVEMVTPKEKIVDKKKAEAKMEQLKEEMVEEVKPKEKTVEDKKKKAGVEMEKPKVEIVEKVVKSKEKIAETEFGMHLPGVKVFLTKETSVSLCVEKPSECYYIDSMDTQAVFCCCNLSVFLPGLGKAVKDVKEKMERPIREKHSEEIPVETVSVSFEFTKQRTQKIGVGTIFNSERPTEQIELTEEIKRRSPRGDAVQVLTVGEKCSACTSFRISAADINKTVSDIPKKNLKDSSISVIADIEVDSGEEIATTDAIVDVLKMFEETELVITDFASDIFDVDVTLDALMEEEFIEAIGPVFHNQLASLVVQMSTAVVAISRLIEETKILSANAEAEISMSVATETEIQELNLKLQKAGHESLKNFGT</sequence>
<dbReference type="AlphaFoldDB" id="A0A238BNA8"/>
<feature type="compositionally biased region" description="Basic and acidic residues" evidence="1">
    <location>
        <begin position="198"/>
        <end position="224"/>
    </location>
</feature>
<evidence type="ECO:0000313" key="2">
    <source>
        <dbReference type="EMBL" id="OZC06891.1"/>
    </source>
</evidence>
<gene>
    <name evidence="2" type="ORF">X798_06097</name>
</gene>
<evidence type="ECO:0000256" key="1">
    <source>
        <dbReference type="SAM" id="MobiDB-lite"/>
    </source>
</evidence>
<name>A0A238BNA8_9BILA</name>
<reference evidence="2 3" key="1">
    <citation type="submission" date="2015-12" db="EMBL/GenBank/DDBJ databases">
        <title>Draft genome of the nematode, Onchocerca flexuosa.</title>
        <authorList>
            <person name="Mitreva M."/>
        </authorList>
    </citation>
    <scope>NUCLEOTIDE SEQUENCE [LARGE SCALE GENOMIC DNA]</scope>
    <source>
        <strain evidence="2">Red Deer</strain>
    </source>
</reference>
<feature type="region of interest" description="Disordered" evidence="1">
    <location>
        <begin position="152"/>
        <end position="224"/>
    </location>
</feature>
<evidence type="ECO:0000313" key="3">
    <source>
        <dbReference type="Proteomes" id="UP000242913"/>
    </source>
</evidence>
<feature type="region of interest" description="Disordered" evidence="1">
    <location>
        <begin position="1"/>
        <end position="115"/>
    </location>
</feature>